<accession>A0A0N4WPX7</accession>
<name>A0A0N4WPX7_HAEPC</name>
<evidence type="ECO:0000313" key="1">
    <source>
        <dbReference type="EMBL" id="VDO49153.1"/>
    </source>
</evidence>
<gene>
    <name evidence="1" type="ORF">HPLM_LOCUS13442</name>
</gene>
<dbReference type="EMBL" id="UZAF01018210">
    <property type="protein sequence ID" value="VDO49153.1"/>
    <property type="molecule type" value="Genomic_DNA"/>
</dbReference>
<sequence length="188" mass="19905">MKGFLPLVLAVDTPGDTAVSVCTDFSEVVLAVFSCPFVGVLVGPRLDDIVGGVLDGTRLDDTVGGVLVEARLEDIVGGVLDGTRLADTVGGVLAGTGLDDLMGVLEDDRFDNCCSEETALCDLCDSVVIVLPLEGRATILLVSLGFTFTGSDRLEPVLKIALMCELRLRIKRCDILLTLTVVLIHRQT</sequence>
<dbReference type="AlphaFoldDB" id="A0A0N4WPX7"/>
<protein>
    <submittedName>
        <fullName evidence="3">Secreted protein</fullName>
    </submittedName>
</protein>
<dbReference type="Proteomes" id="UP000268014">
    <property type="component" value="Unassembled WGS sequence"/>
</dbReference>
<evidence type="ECO:0000313" key="3">
    <source>
        <dbReference type="WBParaSite" id="HPLM_0001345001-mRNA-1"/>
    </source>
</evidence>
<keyword evidence="2" id="KW-1185">Reference proteome</keyword>
<reference evidence="3" key="1">
    <citation type="submission" date="2017-02" db="UniProtKB">
        <authorList>
            <consortium name="WormBaseParasite"/>
        </authorList>
    </citation>
    <scope>IDENTIFICATION</scope>
</reference>
<reference evidence="1 2" key="2">
    <citation type="submission" date="2018-11" db="EMBL/GenBank/DDBJ databases">
        <authorList>
            <consortium name="Pathogen Informatics"/>
        </authorList>
    </citation>
    <scope>NUCLEOTIDE SEQUENCE [LARGE SCALE GENOMIC DNA]</scope>
    <source>
        <strain evidence="1 2">MHpl1</strain>
    </source>
</reference>
<evidence type="ECO:0000313" key="2">
    <source>
        <dbReference type="Proteomes" id="UP000268014"/>
    </source>
</evidence>
<proteinExistence type="predicted"/>
<dbReference type="WBParaSite" id="HPLM_0001345001-mRNA-1">
    <property type="protein sequence ID" value="HPLM_0001345001-mRNA-1"/>
    <property type="gene ID" value="HPLM_0001345001"/>
</dbReference>
<organism evidence="3">
    <name type="scientific">Haemonchus placei</name>
    <name type="common">Barber's pole worm</name>
    <dbReference type="NCBI Taxonomy" id="6290"/>
    <lineage>
        <taxon>Eukaryota</taxon>
        <taxon>Metazoa</taxon>
        <taxon>Ecdysozoa</taxon>
        <taxon>Nematoda</taxon>
        <taxon>Chromadorea</taxon>
        <taxon>Rhabditida</taxon>
        <taxon>Rhabditina</taxon>
        <taxon>Rhabditomorpha</taxon>
        <taxon>Strongyloidea</taxon>
        <taxon>Trichostrongylidae</taxon>
        <taxon>Haemonchus</taxon>
    </lineage>
</organism>